<evidence type="ECO:0000313" key="2">
    <source>
        <dbReference type="Proteomes" id="UP000189660"/>
    </source>
</evidence>
<evidence type="ECO:0000313" key="1">
    <source>
        <dbReference type="EMBL" id="AQT42375.1"/>
    </source>
</evidence>
<reference evidence="1 2" key="1">
    <citation type="submission" date="2016-11" db="EMBL/GenBank/DDBJ databases">
        <title>Comparative genomics of Bartonella apis.</title>
        <authorList>
            <person name="Engel P."/>
        </authorList>
    </citation>
    <scope>NUCLEOTIDE SEQUENCE [LARGE SCALE GENOMIC DNA]</scope>
    <source>
        <strain evidence="1 2">BBC0178</strain>
    </source>
</reference>
<dbReference type="Proteomes" id="UP000189660">
    <property type="component" value="Chromosome"/>
</dbReference>
<organism evidence="1 2">
    <name type="scientific">Bartonella apihabitans</name>
    <dbReference type="NCBI Taxonomy" id="2750929"/>
    <lineage>
        <taxon>Bacteria</taxon>
        <taxon>Pseudomonadati</taxon>
        <taxon>Pseudomonadota</taxon>
        <taxon>Alphaproteobacteria</taxon>
        <taxon>Hyphomicrobiales</taxon>
        <taxon>Bartonellaceae</taxon>
        <taxon>Bartonella</taxon>
    </lineage>
</organism>
<gene>
    <name evidence="1" type="ORF">BBC0178_008850</name>
</gene>
<keyword evidence="2" id="KW-1185">Reference proteome</keyword>
<proteinExistence type="predicted"/>
<name>A0A1U9MAP0_9HYPH</name>
<dbReference type="AlphaFoldDB" id="A0A1U9MAP0"/>
<dbReference type="KEGG" id="bapa:BBC0178_008850"/>
<accession>A0A1U9MAP0</accession>
<protein>
    <submittedName>
        <fullName evidence="1">Uncharacterized protein</fullName>
    </submittedName>
</protein>
<sequence length="186" mass="20723">MKLFDLDGFETMKHIEPRNGQRGIIMQKSSFFNASFRKVLSFSVFGLGFYACVNSATAADLAASSAPQTQASAVNDAGVCGYKRILWEVGYKFRQEVHNVPGLPAVHIDQVKDIEMTRGENPATKLNIPRQFCRATAIMNDGSSYPLYYMVEYGQGFTGVSGYNVEFCVEGFDKWRIQDGNCRAVK</sequence>
<dbReference type="EMBL" id="CP015820">
    <property type="protein sequence ID" value="AQT42375.1"/>
    <property type="molecule type" value="Genomic_DNA"/>
</dbReference>